<dbReference type="InterPro" id="IPR003661">
    <property type="entry name" value="HisK_dim/P_dom"/>
</dbReference>
<dbReference type="SMART" id="SM00091">
    <property type="entry name" value="PAS"/>
    <property type="match status" value="5"/>
</dbReference>
<dbReference type="InterPro" id="IPR003594">
    <property type="entry name" value="HATPase_dom"/>
</dbReference>
<dbReference type="Gene3D" id="3.30.565.10">
    <property type="entry name" value="Histidine kinase-like ATPase, C-terminal domain"/>
    <property type="match status" value="1"/>
</dbReference>
<dbReference type="PRINTS" id="PR00344">
    <property type="entry name" value="BCTRLSENSOR"/>
</dbReference>
<evidence type="ECO:0000256" key="9">
    <source>
        <dbReference type="ARBA" id="ARBA00022840"/>
    </source>
</evidence>
<evidence type="ECO:0000256" key="2">
    <source>
        <dbReference type="ARBA" id="ARBA00004370"/>
    </source>
</evidence>
<evidence type="ECO:0000259" key="15">
    <source>
        <dbReference type="PROSITE" id="PS50113"/>
    </source>
</evidence>
<keyword evidence="6" id="KW-0812">Transmembrane</keyword>
<dbReference type="GO" id="GO:0016020">
    <property type="term" value="C:membrane"/>
    <property type="evidence" value="ECO:0007669"/>
    <property type="project" value="UniProtKB-SubCell"/>
</dbReference>
<dbReference type="Pfam" id="PF08447">
    <property type="entry name" value="PAS_3"/>
    <property type="match status" value="1"/>
</dbReference>
<reference evidence="16 17" key="1">
    <citation type="submission" date="2018-03" db="EMBL/GenBank/DDBJ databases">
        <title>Cereibacter changlensis.</title>
        <authorList>
            <person name="Meyer T.E."/>
            <person name="Miller S."/>
            <person name="Lodha T."/>
            <person name="Gandham S."/>
            <person name="Chintalapati S."/>
            <person name="Chintalapati V.R."/>
        </authorList>
    </citation>
    <scope>NUCLEOTIDE SEQUENCE [LARGE SCALE GENOMIC DNA]</scope>
    <source>
        <strain evidence="16 17">JA139</strain>
    </source>
</reference>
<keyword evidence="9" id="KW-0067">ATP-binding</keyword>
<dbReference type="NCBIfam" id="TIGR00229">
    <property type="entry name" value="sensory_box"/>
    <property type="match status" value="2"/>
</dbReference>
<dbReference type="SMART" id="SM00388">
    <property type="entry name" value="HisKA"/>
    <property type="match status" value="1"/>
</dbReference>
<evidence type="ECO:0000256" key="1">
    <source>
        <dbReference type="ARBA" id="ARBA00000085"/>
    </source>
</evidence>
<protein>
    <recommendedName>
        <fullName evidence="3">histidine kinase</fullName>
        <ecNumber evidence="3">2.7.13.3</ecNumber>
    </recommendedName>
</protein>
<accession>A0A2T4JT04</accession>
<evidence type="ECO:0000256" key="6">
    <source>
        <dbReference type="ARBA" id="ARBA00022692"/>
    </source>
</evidence>
<feature type="domain" description="PAS" evidence="14">
    <location>
        <begin position="361"/>
        <end position="434"/>
    </location>
</feature>
<evidence type="ECO:0000256" key="12">
    <source>
        <dbReference type="ARBA" id="ARBA00023136"/>
    </source>
</evidence>
<dbReference type="SUPFAM" id="SSF55785">
    <property type="entry name" value="PYP-like sensor domain (PAS domain)"/>
    <property type="match status" value="5"/>
</dbReference>
<evidence type="ECO:0000313" key="16">
    <source>
        <dbReference type="EMBL" id="PTE21041.1"/>
    </source>
</evidence>
<comment type="subcellular location">
    <subcellularLocation>
        <location evidence="2">Membrane</location>
    </subcellularLocation>
</comment>
<dbReference type="CDD" id="cd00082">
    <property type="entry name" value="HisKA"/>
    <property type="match status" value="1"/>
</dbReference>
<dbReference type="Pfam" id="PF08448">
    <property type="entry name" value="PAS_4"/>
    <property type="match status" value="1"/>
</dbReference>
<dbReference type="SMART" id="SM00387">
    <property type="entry name" value="HATPase_c"/>
    <property type="match status" value="1"/>
</dbReference>
<evidence type="ECO:0000256" key="10">
    <source>
        <dbReference type="ARBA" id="ARBA00022989"/>
    </source>
</evidence>
<dbReference type="InterPro" id="IPR035965">
    <property type="entry name" value="PAS-like_dom_sf"/>
</dbReference>
<dbReference type="FunFam" id="3.30.565.10:FF:000010">
    <property type="entry name" value="Sensor histidine kinase RcsC"/>
    <property type="match status" value="1"/>
</dbReference>
<dbReference type="PROSITE" id="PS50109">
    <property type="entry name" value="HIS_KIN"/>
    <property type="match status" value="1"/>
</dbReference>
<dbReference type="InterPro" id="IPR000700">
    <property type="entry name" value="PAS-assoc_C"/>
</dbReference>
<dbReference type="Proteomes" id="UP000241010">
    <property type="component" value="Unassembled WGS sequence"/>
</dbReference>
<dbReference type="EMBL" id="PZKG01000069">
    <property type="protein sequence ID" value="PTE21041.1"/>
    <property type="molecule type" value="Genomic_DNA"/>
</dbReference>
<evidence type="ECO:0000259" key="13">
    <source>
        <dbReference type="PROSITE" id="PS50109"/>
    </source>
</evidence>
<dbReference type="InterPro" id="IPR036097">
    <property type="entry name" value="HisK_dim/P_sf"/>
</dbReference>
<dbReference type="InterPro" id="IPR013655">
    <property type="entry name" value="PAS_fold_3"/>
</dbReference>
<feature type="domain" description="PAS" evidence="14">
    <location>
        <begin position="259"/>
        <end position="288"/>
    </location>
</feature>
<keyword evidence="7" id="KW-0547">Nucleotide-binding</keyword>
<dbReference type="SUPFAM" id="SSF47384">
    <property type="entry name" value="Homodimeric domain of signal transducing histidine kinase"/>
    <property type="match status" value="1"/>
</dbReference>
<sequence length="865" mass="95710">MFKARRRADRNKTVKLGEAAFAGHPDPLLVCHADGTVLAANHAAVTGFGFDHTTLLQLRLADLWLGDGIKGSGPVDATFRHAQGYLLSAVATTRIIAIEGGDALLITVRDLALQKEKDESALPPAAPLALLEQINDAYFLVSRDFVFIFINREAERLLKRDRGTLIGRSLWAEYPALSLNGVAETYQRSLATGESLQAETYAPNLQRWFSFKTHPGPAGLFVSFHDITAERAQRDRLRLLDAAVARMNDLLLITDAKPIDLPGPRIVYVNDAFTRRTGFSSDDAIGQSPRILQGPRTQRIELDRVRMCLEAWKPVRAELINYTKDGEAFWQELDITPIADEIGRITHWVSICRDITERKRSEERLNTVIESARVGLWEWSLSGEHQERNDNWAAILGYEAGDLHGFHKTDWRSHVHPDDLQVVDAGIAAAHAGRDALETEYRMRHKDGRWIWVMDRGRVLQRDRDGAPVFTVGVMMDITTQKSRELALLEAQEERDAAESRFRNVVAVSEDALWEVDAGLRFTFFSREFVSGARRAAGFPVVGLTLMDWLNEDPAARSSADWNKVVLAFEERRAFRDVVFRTGRLRGRGSELLSDRWMRVMGAPFFGPDGSFLGYRGVASDVTQLVLARAAAEAANQTKSAFLANMSHELRTPLNGVLGMAEVLDRLLTDPGHRKMTRVIIESGTLLLSILNDILDMSKIEAGKLDLEELPFRPVDVAQKAAHLHGLSAQEKGLAFEVLVGAGADLMRKGDPHRVQMILHNLISNAIKFTDSGEVTCTISGKAGAPLTIMVEDSGIGMTEAETDAVFDEFSQADSSITRRFGGTGLGLAITRKLVVQMGGEIAVNSRSGLGTTVTVSLPLPIWEV</sequence>
<dbReference type="InterPro" id="IPR001610">
    <property type="entry name" value="PAC"/>
</dbReference>
<feature type="domain" description="Histidine kinase" evidence="13">
    <location>
        <begin position="645"/>
        <end position="862"/>
    </location>
</feature>
<dbReference type="PROSITE" id="PS50113">
    <property type="entry name" value="PAC"/>
    <property type="match status" value="2"/>
</dbReference>
<dbReference type="Pfam" id="PF00512">
    <property type="entry name" value="HisKA"/>
    <property type="match status" value="1"/>
</dbReference>
<keyword evidence="12" id="KW-0472">Membrane</keyword>
<dbReference type="OrthoDB" id="9801651at2"/>
<dbReference type="SMART" id="SM00086">
    <property type="entry name" value="PAC"/>
    <property type="match status" value="3"/>
</dbReference>
<dbReference type="InterPro" id="IPR005467">
    <property type="entry name" value="His_kinase_dom"/>
</dbReference>
<dbReference type="InterPro" id="IPR036890">
    <property type="entry name" value="HATPase_C_sf"/>
</dbReference>
<dbReference type="Gene3D" id="3.30.450.20">
    <property type="entry name" value="PAS domain"/>
    <property type="match status" value="4"/>
</dbReference>
<feature type="domain" description="PAC" evidence="15">
    <location>
        <begin position="313"/>
        <end position="367"/>
    </location>
</feature>
<dbReference type="CDD" id="cd00130">
    <property type="entry name" value="PAS"/>
    <property type="match status" value="3"/>
</dbReference>
<dbReference type="PANTHER" id="PTHR43047">
    <property type="entry name" value="TWO-COMPONENT HISTIDINE PROTEIN KINASE"/>
    <property type="match status" value="1"/>
</dbReference>
<comment type="catalytic activity">
    <reaction evidence="1">
        <text>ATP + protein L-histidine = ADP + protein N-phospho-L-histidine.</text>
        <dbReference type="EC" id="2.7.13.3"/>
    </reaction>
</comment>
<keyword evidence="5" id="KW-0808">Transferase</keyword>
<dbReference type="Gene3D" id="1.10.287.130">
    <property type="match status" value="1"/>
</dbReference>
<dbReference type="Pfam" id="PF02518">
    <property type="entry name" value="HATPase_c"/>
    <property type="match status" value="1"/>
</dbReference>
<dbReference type="Pfam" id="PF13426">
    <property type="entry name" value="PAS_9"/>
    <property type="match status" value="2"/>
</dbReference>
<dbReference type="InterPro" id="IPR000014">
    <property type="entry name" value="PAS"/>
</dbReference>
<dbReference type="GO" id="GO:0000155">
    <property type="term" value="F:phosphorelay sensor kinase activity"/>
    <property type="evidence" value="ECO:0007669"/>
    <property type="project" value="InterPro"/>
</dbReference>
<evidence type="ECO:0000256" key="3">
    <source>
        <dbReference type="ARBA" id="ARBA00012438"/>
    </source>
</evidence>
<keyword evidence="8" id="KW-0418">Kinase</keyword>
<evidence type="ECO:0000313" key="17">
    <source>
        <dbReference type="Proteomes" id="UP000241010"/>
    </source>
</evidence>
<comment type="caution">
    <text evidence="16">The sequence shown here is derived from an EMBL/GenBank/DDBJ whole genome shotgun (WGS) entry which is preliminary data.</text>
</comment>
<keyword evidence="17" id="KW-1185">Reference proteome</keyword>
<organism evidence="16 17">
    <name type="scientific">Cereibacter changlensis JA139</name>
    <dbReference type="NCBI Taxonomy" id="1188249"/>
    <lineage>
        <taxon>Bacteria</taxon>
        <taxon>Pseudomonadati</taxon>
        <taxon>Pseudomonadota</taxon>
        <taxon>Alphaproteobacteria</taxon>
        <taxon>Rhodobacterales</taxon>
        <taxon>Paracoccaceae</taxon>
        <taxon>Cereibacter</taxon>
    </lineage>
</organism>
<dbReference type="FunFam" id="1.10.287.130:FF:000004">
    <property type="entry name" value="Ethylene receptor 1"/>
    <property type="match status" value="1"/>
</dbReference>
<evidence type="ECO:0000259" key="14">
    <source>
        <dbReference type="PROSITE" id="PS50112"/>
    </source>
</evidence>
<evidence type="ECO:0000256" key="8">
    <source>
        <dbReference type="ARBA" id="ARBA00022777"/>
    </source>
</evidence>
<keyword evidence="11" id="KW-0902">Two-component regulatory system</keyword>
<dbReference type="PROSITE" id="PS50112">
    <property type="entry name" value="PAS"/>
    <property type="match status" value="2"/>
</dbReference>
<feature type="domain" description="PAC" evidence="15">
    <location>
        <begin position="437"/>
        <end position="490"/>
    </location>
</feature>
<evidence type="ECO:0000256" key="5">
    <source>
        <dbReference type="ARBA" id="ARBA00022679"/>
    </source>
</evidence>
<keyword evidence="4" id="KW-0597">Phosphoprotein</keyword>
<dbReference type="InterPro" id="IPR013656">
    <property type="entry name" value="PAS_4"/>
</dbReference>
<proteinExistence type="predicted"/>
<evidence type="ECO:0000256" key="11">
    <source>
        <dbReference type="ARBA" id="ARBA00023012"/>
    </source>
</evidence>
<keyword evidence="10" id="KW-1133">Transmembrane helix</keyword>
<dbReference type="AlphaFoldDB" id="A0A2T4JT04"/>
<dbReference type="GO" id="GO:0005524">
    <property type="term" value="F:ATP binding"/>
    <property type="evidence" value="ECO:0007669"/>
    <property type="project" value="UniProtKB-KW"/>
</dbReference>
<dbReference type="EC" id="2.7.13.3" evidence="3"/>
<name>A0A2T4JT04_9RHOB</name>
<dbReference type="InterPro" id="IPR004358">
    <property type="entry name" value="Sig_transdc_His_kin-like_C"/>
</dbReference>
<evidence type="ECO:0000256" key="7">
    <source>
        <dbReference type="ARBA" id="ARBA00022741"/>
    </source>
</evidence>
<evidence type="ECO:0000256" key="4">
    <source>
        <dbReference type="ARBA" id="ARBA00022553"/>
    </source>
</evidence>
<dbReference type="SUPFAM" id="SSF55874">
    <property type="entry name" value="ATPase domain of HSP90 chaperone/DNA topoisomerase II/histidine kinase"/>
    <property type="match status" value="1"/>
</dbReference>
<gene>
    <name evidence="16" type="ORF">C5F48_14370</name>
</gene>
<dbReference type="CDD" id="cd16922">
    <property type="entry name" value="HATPase_EvgS-ArcB-TorS-like"/>
    <property type="match status" value="1"/>
</dbReference>